<feature type="transmembrane region" description="Helical" evidence="10">
    <location>
        <begin position="176"/>
        <end position="196"/>
    </location>
</feature>
<accession>A0AAV8TSK0</accession>
<proteinExistence type="inferred from homology"/>
<protein>
    <recommendedName>
        <fullName evidence="16">Cation/H+ exchanger domain-containing protein</fullName>
    </recommendedName>
</protein>
<dbReference type="Gene3D" id="3.40.50.620">
    <property type="entry name" value="HUPs"/>
    <property type="match status" value="1"/>
</dbReference>
<dbReference type="InterPro" id="IPR050794">
    <property type="entry name" value="CPA2_transporter"/>
</dbReference>
<feature type="transmembrane region" description="Helical" evidence="10">
    <location>
        <begin position="328"/>
        <end position="345"/>
    </location>
</feature>
<feature type="transmembrane region" description="Helical" evidence="10">
    <location>
        <begin position="422"/>
        <end position="441"/>
    </location>
</feature>
<evidence type="ECO:0000256" key="8">
    <source>
        <dbReference type="ARBA" id="ARBA00023136"/>
    </source>
</evidence>
<evidence type="ECO:0000259" key="11">
    <source>
        <dbReference type="Pfam" id="PF00999"/>
    </source>
</evidence>
<feature type="transmembrane region" description="Helical" evidence="10">
    <location>
        <begin position="102"/>
        <end position="122"/>
    </location>
</feature>
<evidence type="ECO:0000256" key="4">
    <source>
        <dbReference type="ARBA" id="ARBA00022692"/>
    </source>
</evidence>
<name>A0AAV8TSK0_9ROSI</name>
<comment type="caution">
    <text evidence="14">The sequence shown here is derived from an EMBL/GenBank/DDBJ whole genome shotgun (WGS) entry which is preliminary data.</text>
</comment>
<evidence type="ECO:0000256" key="1">
    <source>
        <dbReference type="ARBA" id="ARBA00004141"/>
    </source>
</evidence>
<feature type="transmembrane region" description="Helical" evidence="10">
    <location>
        <begin position="357"/>
        <end position="379"/>
    </location>
</feature>
<comment type="similarity">
    <text evidence="9">Belongs to the monovalent cation:proton antiporter 2 (CPA2) transporter (TC 2.A.37) family. CHX (TC 2.A.37.4) subfamily.</text>
</comment>
<feature type="domain" description="Cation/H(+) antiporter C-terminal" evidence="13">
    <location>
        <begin position="637"/>
        <end position="779"/>
    </location>
</feature>
<feature type="transmembrane region" description="Helical" evidence="10">
    <location>
        <begin position="391"/>
        <end position="410"/>
    </location>
</feature>
<keyword evidence="5" id="KW-0630">Potassium</keyword>
<evidence type="ECO:0000259" key="13">
    <source>
        <dbReference type="Pfam" id="PF23259"/>
    </source>
</evidence>
<organism evidence="14 15">
    <name type="scientific">Erythroxylum novogranatense</name>
    <dbReference type="NCBI Taxonomy" id="1862640"/>
    <lineage>
        <taxon>Eukaryota</taxon>
        <taxon>Viridiplantae</taxon>
        <taxon>Streptophyta</taxon>
        <taxon>Embryophyta</taxon>
        <taxon>Tracheophyta</taxon>
        <taxon>Spermatophyta</taxon>
        <taxon>Magnoliopsida</taxon>
        <taxon>eudicotyledons</taxon>
        <taxon>Gunneridae</taxon>
        <taxon>Pentapetalae</taxon>
        <taxon>rosids</taxon>
        <taxon>fabids</taxon>
        <taxon>Malpighiales</taxon>
        <taxon>Erythroxylaceae</taxon>
        <taxon>Erythroxylum</taxon>
    </lineage>
</organism>
<dbReference type="InterPro" id="IPR057291">
    <property type="entry name" value="CHX17_2nd"/>
</dbReference>
<evidence type="ECO:0000256" key="10">
    <source>
        <dbReference type="SAM" id="Phobius"/>
    </source>
</evidence>
<keyword evidence="8 10" id="KW-0472">Membrane</keyword>
<feature type="transmembrane region" description="Helical" evidence="10">
    <location>
        <begin position="299"/>
        <end position="321"/>
    </location>
</feature>
<dbReference type="PANTHER" id="PTHR32468:SF22">
    <property type="entry name" value="CATION_H(+) ANTIPORTER 3-LIKE"/>
    <property type="match status" value="1"/>
</dbReference>
<feature type="domain" description="Cation/H+ exchanger transmembrane" evidence="11">
    <location>
        <begin position="52"/>
        <end position="437"/>
    </location>
</feature>
<dbReference type="PANTHER" id="PTHR32468">
    <property type="entry name" value="CATION/H + ANTIPORTER"/>
    <property type="match status" value="1"/>
</dbReference>
<evidence type="ECO:0000313" key="15">
    <source>
        <dbReference type="Proteomes" id="UP001159364"/>
    </source>
</evidence>
<feature type="transmembrane region" description="Helical" evidence="10">
    <location>
        <begin position="72"/>
        <end position="90"/>
    </location>
</feature>
<evidence type="ECO:0000256" key="7">
    <source>
        <dbReference type="ARBA" id="ARBA00023065"/>
    </source>
</evidence>
<evidence type="ECO:0000256" key="6">
    <source>
        <dbReference type="ARBA" id="ARBA00022989"/>
    </source>
</evidence>
<dbReference type="GO" id="GO:0015297">
    <property type="term" value="F:antiporter activity"/>
    <property type="evidence" value="ECO:0007669"/>
    <property type="project" value="InterPro"/>
</dbReference>
<evidence type="ECO:0000256" key="2">
    <source>
        <dbReference type="ARBA" id="ARBA00022448"/>
    </source>
</evidence>
<dbReference type="InterPro" id="IPR057290">
    <property type="entry name" value="CHX17_C"/>
</dbReference>
<dbReference type="EMBL" id="JAIWQS010000003">
    <property type="protein sequence ID" value="KAJ8769456.1"/>
    <property type="molecule type" value="Genomic_DNA"/>
</dbReference>
<dbReference type="Proteomes" id="UP001159364">
    <property type="component" value="Linkage Group LG03"/>
</dbReference>
<evidence type="ECO:0000256" key="9">
    <source>
        <dbReference type="ARBA" id="ARBA00038341"/>
    </source>
</evidence>
<keyword evidence="3" id="KW-0633">Potassium transport</keyword>
<evidence type="ECO:0000313" key="14">
    <source>
        <dbReference type="EMBL" id="KAJ8769456.1"/>
    </source>
</evidence>
<keyword evidence="4 10" id="KW-0812">Transmembrane</keyword>
<dbReference type="Pfam" id="PF23256">
    <property type="entry name" value="CHX17_2nd"/>
    <property type="match status" value="1"/>
</dbReference>
<keyword evidence="7" id="KW-0406">Ion transport</keyword>
<dbReference type="GO" id="GO:0012505">
    <property type="term" value="C:endomembrane system"/>
    <property type="evidence" value="ECO:0007669"/>
    <property type="project" value="TreeGrafter"/>
</dbReference>
<comment type="subcellular location">
    <subcellularLocation>
        <location evidence="1">Membrane</location>
        <topology evidence="1">Multi-pass membrane protein</topology>
    </subcellularLocation>
</comment>
<reference evidence="14 15" key="1">
    <citation type="submission" date="2021-09" db="EMBL/GenBank/DDBJ databases">
        <title>Genomic insights and catalytic innovation underlie evolution of tropane alkaloids biosynthesis.</title>
        <authorList>
            <person name="Wang Y.-J."/>
            <person name="Tian T."/>
            <person name="Huang J.-P."/>
            <person name="Huang S.-X."/>
        </authorList>
    </citation>
    <scope>NUCLEOTIDE SEQUENCE [LARGE SCALE GENOMIC DNA]</scope>
    <source>
        <strain evidence="14">KIB-2018</strain>
        <tissue evidence="14">Leaf</tissue>
    </source>
</reference>
<evidence type="ECO:0008006" key="16">
    <source>
        <dbReference type="Google" id="ProtNLM"/>
    </source>
</evidence>
<dbReference type="Pfam" id="PF00999">
    <property type="entry name" value="Na_H_Exchanger"/>
    <property type="match status" value="1"/>
</dbReference>
<dbReference type="Pfam" id="PF23259">
    <property type="entry name" value="CHX17_C"/>
    <property type="match status" value="1"/>
</dbReference>
<evidence type="ECO:0000256" key="3">
    <source>
        <dbReference type="ARBA" id="ARBA00022538"/>
    </source>
</evidence>
<feature type="transmembrane region" description="Helical" evidence="10">
    <location>
        <begin position="134"/>
        <end position="156"/>
    </location>
</feature>
<gene>
    <name evidence="14" type="ORF">K2173_002946</name>
</gene>
<feature type="transmembrane region" description="Helical" evidence="10">
    <location>
        <begin position="203"/>
        <end position="222"/>
    </location>
</feature>
<keyword evidence="15" id="KW-1185">Reference proteome</keyword>
<dbReference type="InterPro" id="IPR006153">
    <property type="entry name" value="Cation/H_exchanger_TM"/>
</dbReference>
<keyword evidence="6 10" id="KW-1133">Transmembrane helix</keyword>
<keyword evidence="2" id="KW-0813">Transport</keyword>
<dbReference type="AlphaFoldDB" id="A0AAV8TSK0"/>
<dbReference type="GO" id="GO:0006885">
    <property type="term" value="P:regulation of pH"/>
    <property type="evidence" value="ECO:0007669"/>
    <property type="project" value="TreeGrafter"/>
</dbReference>
<feature type="domain" description="Cation/H(+) antiporter central" evidence="12">
    <location>
        <begin position="547"/>
        <end position="620"/>
    </location>
</feature>
<feature type="transmembrane region" description="Helical" evidence="10">
    <location>
        <begin position="277"/>
        <end position="293"/>
    </location>
</feature>
<dbReference type="InterPro" id="IPR014729">
    <property type="entry name" value="Rossmann-like_a/b/a_fold"/>
</dbReference>
<evidence type="ECO:0000259" key="12">
    <source>
        <dbReference type="Pfam" id="PF23256"/>
    </source>
</evidence>
<feature type="transmembrane region" description="Helical" evidence="10">
    <location>
        <begin position="242"/>
        <end position="265"/>
    </location>
</feature>
<dbReference type="Gene3D" id="1.20.1530.20">
    <property type="match status" value="1"/>
</dbReference>
<dbReference type="GO" id="GO:0006813">
    <property type="term" value="P:potassium ion transport"/>
    <property type="evidence" value="ECO:0007669"/>
    <property type="project" value="UniProtKB-KW"/>
</dbReference>
<sequence length="789" mass="87471">METQKSVVNISGECFDYVRVFSDGVWNVRRNESILQHSLVRFHLQLVSFVFVSNLFHFLLKRFNLSRITSEILAGFILGSSGVGGILDAQGDALFPPFPDQVFASLSKLGYILFTFLAAVRNDLSLVKQMGTKALIFGFLLFLVPVTMESSTSVLFPHDETLSFTVRAQKQFLSSFYISIMTSSQFVGVSTILMQLKITNSRLGHFALASTLVGDLMRFGYMSLNGFRRAILSTSARIGAQVILLSLIFVAVILVVLRSMIHWFIRRTPEDKPMKEVYITVTLAILLGLASIGDSVGMHYLFGPFILGLVVPAGSPLATALVAKVDTLVSGLLIPLLLTFCSTRFDIVDFVHSFNQALTFQAALMGYMIKLIISIIGAINCKLPLREAAALALIVNAKGVIEIGLLLSFGNLELRNVESTSGIFFVFLLSGILPPLIKVLYNPAKQYIGYTKKCIEYAPNDEEFTILVCSHRQEDVVAAIKLLEYCNPTKQSPLCILGLCLEELVSSLTPVLINHQLGQKASSLDGSRSQPIIDIYRYFKSQNDKFTQVNVFTAISPLKQMHEDICWLAFDKTVSLIILPFHKKWNNKGKMISNSTDLRNLNINVLDRASCSVGILIDRHRNHILFSTFSTSEIYQVATLFIGGPDDRESLAFALRMAGNPCVQLTVMHFVAENNRPHDKWEEMLDLEALRKLKEVSKSANVGYREDIVRDGSDTAAIVRSIAGHYKLVITGRHHEPDEEAVSGLKDWSELPELGPIGDLLAASEIDCKASVLVVQQQIMKASHSGILN</sequence>
<dbReference type="GO" id="GO:1902600">
    <property type="term" value="P:proton transmembrane transport"/>
    <property type="evidence" value="ECO:0007669"/>
    <property type="project" value="InterPro"/>
</dbReference>
<dbReference type="InterPro" id="IPR038770">
    <property type="entry name" value="Na+/solute_symporter_sf"/>
</dbReference>
<evidence type="ECO:0000256" key="5">
    <source>
        <dbReference type="ARBA" id="ARBA00022958"/>
    </source>
</evidence>
<dbReference type="GO" id="GO:0016020">
    <property type="term" value="C:membrane"/>
    <property type="evidence" value="ECO:0007669"/>
    <property type="project" value="UniProtKB-SubCell"/>
</dbReference>